<dbReference type="InterPro" id="IPR019734">
    <property type="entry name" value="TPR_rpt"/>
</dbReference>
<keyword evidence="3" id="KW-1185">Reference proteome</keyword>
<accession>A0A1C3RKV5</accession>
<evidence type="ECO:0000313" key="2">
    <source>
        <dbReference type="EMBL" id="SCA57861.1"/>
    </source>
</evidence>
<evidence type="ECO:0000256" key="1">
    <source>
        <dbReference type="PROSITE-ProRule" id="PRU00339"/>
    </source>
</evidence>
<sequence length="487" mass="55618">MNLIRTIQSHIRNGEIGKAAQLCKSSPLDSADLCESYAICLSSMGKMDEAIIQQKKAVSLSSNDPRFYKNLGTFYALSQQPEQALKAWISCKEVHKNDPVFLHNLGTTALKSNQFQTAAECFVDVLKLDPTAPAPKRALALAYVQLDENKKALECYIDIEKSQQESVQDLYQLALVARDLDQLDICRRALERALHKEPTHIEAQYEYAQLLLREHENTKGFATFEWRLKRTGAPSYNIAPELSIGENPKGGKILIYSEQGAGDTLHFSSYLKILDEQHIEYDLLCHPSLVRYFKSYNISAIGFNQPLASYWRQCPLLSLPHRLKLDDPTQNTSLSPYIKSAKHIGLCWTGSPSFANNHLRTPGFNHFEKLIKDNQTFEWTNLVPDHLDADLNVKHVLTPQSDYLDTAHLIKSLDLVITVDTSVAHLCGQLNIPTWLILHRPPDWRWFHDEERSSLYPNIRIFKQKTPRDWTNTFLNVQHALKELNAR</sequence>
<dbReference type="AlphaFoldDB" id="A0A1C3RKV5"/>
<proteinExistence type="predicted"/>
<dbReference type="Gene3D" id="3.40.50.2000">
    <property type="entry name" value="Glycogen Phosphorylase B"/>
    <property type="match status" value="1"/>
</dbReference>
<dbReference type="SUPFAM" id="SSF48452">
    <property type="entry name" value="TPR-like"/>
    <property type="match status" value="2"/>
</dbReference>
<protein>
    <submittedName>
        <fullName evidence="2">Uncharacterized protein</fullName>
    </submittedName>
</protein>
<organism evidence="2 3">
    <name type="scientific">Candidatus Terasakiella magnetica</name>
    <dbReference type="NCBI Taxonomy" id="1867952"/>
    <lineage>
        <taxon>Bacteria</taxon>
        <taxon>Pseudomonadati</taxon>
        <taxon>Pseudomonadota</taxon>
        <taxon>Alphaproteobacteria</taxon>
        <taxon>Rhodospirillales</taxon>
        <taxon>Terasakiellaceae</taxon>
        <taxon>Terasakiella</taxon>
    </lineage>
</organism>
<dbReference type="PROSITE" id="PS50005">
    <property type="entry name" value="TPR"/>
    <property type="match status" value="1"/>
</dbReference>
<dbReference type="OrthoDB" id="6193797at2"/>
<dbReference type="Pfam" id="PF13432">
    <property type="entry name" value="TPR_16"/>
    <property type="match status" value="1"/>
</dbReference>
<keyword evidence="1" id="KW-0802">TPR repeat</keyword>
<reference evidence="2 3" key="1">
    <citation type="submission" date="2016-07" db="EMBL/GenBank/DDBJ databases">
        <authorList>
            <person name="Lefevre C.T."/>
        </authorList>
    </citation>
    <scope>NUCLEOTIDE SEQUENCE [LARGE SCALE GENOMIC DNA]</scope>
    <source>
        <strain evidence="2">PR1</strain>
    </source>
</reference>
<dbReference type="Pfam" id="PF13181">
    <property type="entry name" value="TPR_8"/>
    <property type="match status" value="1"/>
</dbReference>
<dbReference type="SMART" id="SM00028">
    <property type="entry name" value="TPR"/>
    <property type="match status" value="5"/>
</dbReference>
<feature type="repeat" description="TPR" evidence="1">
    <location>
        <begin position="99"/>
        <end position="132"/>
    </location>
</feature>
<dbReference type="PANTHER" id="PTHR12558">
    <property type="entry name" value="CELL DIVISION CYCLE 16,23,27"/>
    <property type="match status" value="1"/>
</dbReference>
<dbReference type="RefSeq" id="WP_069189865.1">
    <property type="nucleotide sequence ID" value="NZ_FLYE01000046.1"/>
</dbReference>
<dbReference type="InterPro" id="IPR011990">
    <property type="entry name" value="TPR-like_helical_dom_sf"/>
</dbReference>
<dbReference type="PANTHER" id="PTHR12558:SF13">
    <property type="entry name" value="CELL DIVISION CYCLE PROTEIN 27 HOMOLOG"/>
    <property type="match status" value="1"/>
</dbReference>
<gene>
    <name evidence="2" type="ORF">MTBPR1_70133</name>
</gene>
<dbReference type="Gene3D" id="1.25.40.10">
    <property type="entry name" value="Tetratricopeptide repeat domain"/>
    <property type="match status" value="1"/>
</dbReference>
<dbReference type="STRING" id="1867952.MTBPR1_70133"/>
<dbReference type="EMBL" id="FLYE01000046">
    <property type="protein sequence ID" value="SCA57861.1"/>
    <property type="molecule type" value="Genomic_DNA"/>
</dbReference>
<name>A0A1C3RKV5_9PROT</name>
<evidence type="ECO:0000313" key="3">
    <source>
        <dbReference type="Proteomes" id="UP000231658"/>
    </source>
</evidence>
<dbReference type="Proteomes" id="UP000231658">
    <property type="component" value="Unassembled WGS sequence"/>
</dbReference>
<dbReference type="SUPFAM" id="SSF53756">
    <property type="entry name" value="UDP-Glycosyltransferase/glycogen phosphorylase"/>
    <property type="match status" value="1"/>
</dbReference>